<comment type="similarity">
    <text evidence="1">Belongs to the UPF0047 family.</text>
</comment>
<name>H5SHI6_9BACT</name>
<accession>H5SHI6</accession>
<gene>
    <name evidence="2" type="ORF">HGMM_F29C06C03</name>
</gene>
<dbReference type="InterPro" id="IPR001602">
    <property type="entry name" value="UPF0047_YjbQ-like"/>
</dbReference>
<dbReference type="SUPFAM" id="SSF111038">
    <property type="entry name" value="YjbQ-like"/>
    <property type="match status" value="1"/>
</dbReference>
<dbReference type="NCBIfam" id="TIGR00149">
    <property type="entry name" value="TIGR00149_YjbQ"/>
    <property type="match status" value="1"/>
</dbReference>
<dbReference type="PANTHER" id="PTHR30615">
    <property type="entry name" value="UNCHARACTERIZED PROTEIN YJBQ-RELATED"/>
    <property type="match status" value="1"/>
</dbReference>
<reference evidence="2" key="1">
    <citation type="journal article" date="2005" name="Environ. Microbiol.">
        <title>Genetic and functional properties of uncultivated thermophilic crenarchaeotes from a subsurface gold mine as revealed by analysis of genome fragments.</title>
        <authorList>
            <person name="Nunoura T."/>
            <person name="Hirayama H."/>
            <person name="Takami H."/>
            <person name="Oida H."/>
            <person name="Nishi S."/>
            <person name="Shimamura S."/>
            <person name="Suzuki Y."/>
            <person name="Inagaki F."/>
            <person name="Takai K."/>
            <person name="Nealson K.H."/>
            <person name="Horikoshi K."/>
        </authorList>
    </citation>
    <scope>NUCLEOTIDE SEQUENCE</scope>
</reference>
<proteinExistence type="inferred from homology"/>
<dbReference type="Gene3D" id="2.60.120.460">
    <property type="entry name" value="YjbQ-like"/>
    <property type="match status" value="1"/>
</dbReference>
<dbReference type="AlphaFoldDB" id="H5SHI6"/>
<dbReference type="PANTHER" id="PTHR30615:SF8">
    <property type="entry name" value="UPF0047 PROTEIN C4A8.02C"/>
    <property type="match status" value="1"/>
</dbReference>
<protein>
    <submittedName>
        <fullName evidence="2">Hypothetical conserved protein</fullName>
    </submittedName>
</protein>
<dbReference type="Pfam" id="PF01894">
    <property type="entry name" value="YjbQ"/>
    <property type="match status" value="1"/>
</dbReference>
<evidence type="ECO:0000313" key="2">
    <source>
        <dbReference type="EMBL" id="BAL55622.1"/>
    </source>
</evidence>
<dbReference type="PIRSF" id="PIRSF004681">
    <property type="entry name" value="UCP004681"/>
    <property type="match status" value="1"/>
</dbReference>
<dbReference type="EMBL" id="AP011722">
    <property type="protein sequence ID" value="BAL55622.1"/>
    <property type="molecule type" value="Genomic_DNA"/>
</dbReference>
<organism evidence="2">
    <name type="scientific">uncultured Bacteroidota bacterium</name>
    <dbReference type="NCBI Taxonomy" id="152509"/>
    <lineage>
        <taxon>Bacteria</taxon>
        <taxon>Pseudomonadati</taxon>
        <taxon>Bacteroidota</taxon>
        <taxon>environmental samples</taxon>
    </lineage>
</organism>
<evidence type="ECO:0000256" key="1">
    <source>
        <dbReference type="ARBA" id="ARBA00005534"/>
    </source>
</evidence>
<dbReference type="InterPro" id="IPR035917">
    <property type="entry name" value="YjbQ-like_sf"/>
</dbReference>
<sequence>MSIIQRIVVLGPFPRGVHCITKTITEQLPELHHVGYGIAHLFLQHTSAALTLGENTDPDVRADLGEHLERLVPDDLRLYRHSIEGADDASSHIKSVLVGVSLSIPIRNGALALGRWQGIYLCEFRERAGKRSIVVTILGDNQ</sequence>
<reference evidence="2" key="2">
    <citation type="journal article" date="2012" name="PLoS ONE">
        <title>A Deeply Branching Thermophilic Bacterium with an Ancient Acetyl-CoA Pathway Dominates a Subsurface Ecosystem.</title>
        <authorList>
            <person name="Takami H."/>
            <person name="Noguchi H."/>
            <person name="Takaki Y."/>
            <person name="Uchiyama I."/>
            <person name="Toyoda A."/>
            <person name="Nishi S."/>
            <person name="Chee G.-J."/>
            <person name="Arai W."/>
            <person name="Nunoura T."/>
            <person name="Itoh T."/>
            <person name="Hattori M."/>
            <person name="Takai K."/>
        </authorList>
    </citation>
    <scope>NUCLEOTIDE SEQUENCE</scope>
</reference>